<dbReference type="KEGG" id="sla:SERLADRAFT_437562"/>
<protein>
    <submittedName>
        <fullName evidence="2">Uncharacterized protein</fullName>
    </submittedName>
</protein>
<dbReference type="Proteomes" id="UP000008064">
    <property type="component" value="Unassembled WGS sequence"/>
</dbReference>
<name>F8NUC4_SERL9</name>
<organism>
    <name type="scientific">Serpula lacrymans var. lacrymans (strain S7.9)</name>
    <name type="common">Dry rot fungus</name>
    <dbReference type="NCBI Taxonomy" id="578457"/>
    <lineage>
        <taxon>Eukaryota</taxon>
        <taxon>Fungi</taxon>
        <taxon>Dikarya</taxon>
        <taxon>Basidiomycota</taxon>
        <taxon>Agaricomycotina</taxon>
        <taxon>Agaricomycetes</taxon>
        <taxon>Agaricomycetidae</taxon>
        <taxon>Boletales</taxon>
        <taxon>Coniophorineae</taxon>
        <taxon>Serpulaceae</taxon>
        <taxon>Serpula</taxon>
    </lineage>
</organism>
<reference evidence="2" key="1">
    <citation type="submission" date="2011-04" db="EMBL/GenBank/DDBJ databases">
        <title>Evolution of plant cell wall degrading machinery underlies the functional diversity of forest fungi.</title>
        <authorList>
            <consortium name="US DOE Joint Genome Institute (JGI-PGF)"/>
            <person name="Eastwood D.C."/>
            <person name="Floudas D."/>
            <person name="Binder M."/>
            <person name="Majcherczyk A."/>
            <person name="Schneider P."/>
            <person name="Aerts A."/>
            <person name="Asiegbu F.O."/>
            <person name="Baker S.E."/>
            <person name="Barry K."/>
            <person name="Bendiksby M."/>
            <person name="Blumentritt M."/>
            <person name="Coutinho P.M."/>
            <person name="Cullen D."/>
            <person name="Cullen D."/>
            <person name="Gathman A."/>
            <person name="Goodell B."/>
            <person name="Henrissat B."/>
            <person name="Ihrmark K."/>
            <person name="Kauserud H."/>
            <person name="Kohler A."/>
            <person name="LaButti K."/>
            <person name="Lapidus A."/>
            <person name="Lavin J.L."/>
            <person name="Lee Y.-H."/>
            <person name="Lindquist E."/>
            <person name="Lilly W."/>
            <person name="Lucas S."/>
            <person name="Morin E."/>
            <person name="Murat C."/>
            <person name="Oguiza J.A."/>
            <person name="Park J."/>
            <person name="Pisabarro A.G."/>
            <person name="Riley R."/>
            <person name="Rosling A."/>
            <person name="Salamov A."/>
            <person name="Schmidt O."/>
            <person name="Schmutz J."/>
            <person name="Skrede I."/>
            <person name="Stenlid J."/>
            <person name="Wiebenga A."/>
            <person name="Xie X."/>
            <person name="Kues U."/>
            <person name="Hibbett D.S."/>
            <person name="Hoffmeister D."/>
            <person name="Hogberg N."/>
            <person name="Martin F."/>
            <person name="Grigoriev I.V."/>
            <person name="Watkinson S.C."/>
        </authorList>
    </citation>
    <scope>NUCLEOTIDE SEQUENCE</scope>
    <source>
        <strain evidence="2">S7.9</strain>
    </source>
</reference>
<sequence length="119" mass="13438">MSKSPKDSPPGTMRRPEAGSPSNPINVDNADMVNQLYAGTYNLGDDDCPTPQSNTSSNTRQKYYQAYYCPDCDHYAPGHSFNWCPIRRENKDRILMEGLHGDVSYNDSYNMDGEGTKFR</sequence>
<accession>F8NUC4</accession>
<dbReference type="RefSeq" id="XP_007317958.1">
    <property type="nucleotide sequence ID" value="XM_007317896.1"/>
</dbReference>
<evidence type="ECO:0000313" key="2">
    <source>
        <dbReference type="EMBL" id="EGO25836.1"/>
    </source>
</evidence>
<dbReference type="GeneID" id="18814884"/>
<dbReference type="HOGENOM" id="CLU_2110469_0_0_1"/>
<evidence type="ECO:0000256" key="1">
    <source>
        <dbReference type="SAM" id="MobiDB-lite"/>
    </source>
</evidence>
<gene>
    <name evidence="2" type="ORF">SERLADRAFT_437562</name>
</gene>
<feature type="region of interest" description="Disordered" evidence="1">
    <location>
        <begin position="1"/>
        <end position="28"/>
    </location>
</feature>
<dbReference type="AlphaFoldDB" id="F8NUC4"/>
<proteinExistence type="predicted"/>
<dbReference type="EMBL" id="GL945433">
    <property type="protein sequence ID" value="EGO25836.1"/>
    <property type="molecule type" value="Genomic_DNA"/>
</dbReference>